<protein>
    <submittedName>
        <fullName evidence="8">Uncharacterized protein</fullName>
    </submittedName>
</protein>
<evidence type="ECO:0000256" key="1">
    <source>
        <dbReference type="ARBA" id="ARBA00004141"/>
    </source>
</evidence>
<dbReference type="PANTHER" id="PTHR31645:SF22">
    <property type="entry name" value="METAL-NICOTIANAMINE TRANSPORTER YSL7-RELATED"/>
    <property type="match status" value="1"/>
</dbReference>
<dbReference type="AlphaFoldDB" id="A0ABD1LEK3"/>
<feature type="transmembrane region" description="Helical" evidence="7">
    <location>
        <begin position="12"/>
        <end position="37"/>
    </location>
</feature>
<gene>
    <name evidence="8" type="ORF">Fmac_026339</name>
</gene>
<comment type="caution">
    <text evidence="8">The sequence shown here is derived from an EMBL/GenBank/DDBJ whole genome shotgun (WGS) entry which is preliminary data.</text>
</comment>
<evidence type="ECO:0000256" key="2">
    <source>
        <dbReference type="ARBA" id="ARBA00010276"/>
    </source>
</evidence>
<keyword evidence="5 7" id="KW-1133">Transmembrane helix</keyword>
<name>A0ABD1LEK3_9FABA</name>
<comment type="similarity">
    <text evidence="2">Belongs to the YSL (TC 2.A.67.2) family.</text>
</comment>
<keyword evidence="6 7" id="KW-0472">Membrane</keyword>
<comment type="subcellular location">
    <subcellularLocation>
        <location evidence="1">Membrane</location>
        <topology evidence="1">Multi-pass membrane protein</topology>
    </subcellularLocation>
</comment>
<organism evidence="8 9">
    <name type="scientific">Flemingia macrophylla</name>
    <dbReference type="NCBI Taxonomy" id="520843"/>
    <lineage>
        <taxon>Eukaryota</taxon>
        <taxon>Viridiplantae</taxon>
        <taxon>Streptophyta</taxon>
        <taxon>Embryophyta</taxon>
        <taxon>Tracheophyta</taxon>
        <taxon>Spermatophyta</taxon>
        <taxon>Magnoliopsida</taxon>
        <taxon>eudicotyledons</taxon>
        <taxon>Gunneridae</taxon>
        <taxon>Pentapetalae</taxon>
        <taxon>rosids</taxon>
        <taxon>fabids</taxon>
        <taxon>Fabales</taxon>
        <taxon>Fabaceae</taxon>
        <taxon>Papilionoideae</taxon>
        <taxon>50 kb inversion clade</taxon>
        <taxon>NPAAA clade</taxon>
        <taxon>indigoferoid/millettioid clade</taxon>
        <taxon>Phaseoleae</taxon>
        <taxon>Flemingia</taxon>
    </lineage>
</organism>
<evidence type="ECO:0000256" key="5">
    <source>
        <dbReference type="ARBA" id="ARBA00022989"/>
    </source>
</evidence>
<keyword evidence="9" id="KW-1185">Reference proteome</keyword>
<feature type="transmembrane region" description="Helical" evidence="7">
    <location>
        <begin position="105"/>
        <end position="128"/>
    </location>
</feature>
<proteinExistence type="inferred from homology"/>
<dbReference type="Pfam" id="PF03169">
    <property type="entry name" value="OPT"/>
    <property type="match status" value="1"/>
</dbReference>
<evidence type="ECO:0000256" key="4">
    <source>
        <dbReference type="ARBA" id="ARBA00022692"/>
    </source>
</evidence>
<keyword evidence="4 7" id="KW-0812">Transmembrane</keyword>
<reference evidence="8 9" key="1">
    <citation type="submission" date="2024-08" db="EMBL/GenBank/DDBJ databases">
        <title>Insights into the chromosomal genome structure of Flemingia macrophylla.</title>
        <authorList>
            <person name="Ding Y."/>
            <person name="Zhao Y."/>
            <person name="Bi W."/>
            <person name="Wu M."/>
            <person name="Zhao G."/>
            <person name="Gong Y."/>
            <person name="Li W."/>
            <person name="Zhang P."/>
        </authorList>
    </citation>
    <scope>NUCLEOTIDE SEQUENCE [LARGE SCALE GENOMIC DNA]</scope>
    <source>
        <strain evidence="8">DYQJB</strain>
        <tissue evidence="8">Leaf</tissue>
    </source>
</reference>
<dbReference type="EMBL" id="JBGMDY010000009">
    <property type="protein sequence ID" value="KAL2321960.1"/>
    <property type="molecule type" value="Genomic_DNA"/>
</dbReference>
<dbReference type="InterPro" id="IPR004813">
    <property type="entry name" value="OPT"/>
</dbReference>
<dbReference type="Proteomes" id="UP001603857">
    <property type="component" value="Unassembled WGS sequence"/>
</dbReference>
<keyword evidence="3" id="KW-0813">Transport</keyword>
<dbReference type="GO" id="GO:0016020">
    <property type="term" value="C:membrane"/>
    <property type="evidence" value="ECO:0007669"/>
    <property type="project" value="UniProtKB-SubCell"/>
</dbReference>
<evidence type="ECO:0000256" key="7">
    <source>
        <dbReference type="SAM" id="Phobius"/>
    </source>
</evidence>
<evidence type="ECO:0000313" key="8">
    <source>
        <dbReference type="EMBL" id="KAL2321960.1"/>
    </source>
</evidence>
<evidence type="ECO:0000313" key="9">
    <source>
        <dbReference type="Proteomes" id="UP001603857"/>
    </source>
</evidence>
<feature type="transmembrane region" description="Helical" evidence="7">
    <location>
        <begin position="75"/>
        <end position="93"/>
    </location>
</feature>
<accession>A0ABD1LEK3</accession>
<dbReference type="InterPro" id="IPR045035">
    <property type="entry name" value="YSL-like"/>
</dbReference>
<sequence>MTSSSCCFITTAYFYILINTSTVISCAFFFAAIFLNLAKEYSEHKNKKWAKSIAGPMALAIGVLTQVIVVAPDSVASNFVFDMCFGSLVMFIWQKIDKAKVDIFGYVVASGLICGEGLWAIASLMLALSEIKASVWMKNCCQEKK</sequence>
<feature type="transmembrane region" description="Helical" evidence="7">
    <location>
        <begin position="49"/>
        <end position="69"/>
    </location>
</feature>
<dbReference type="PANTHER" id="PTHR31645">
    <property type="entry name" value="OLIGOPEPTIDE TRANSPORTER YGL114W-RELATED"/>
    <property type="match status" value="1"/>
</dbReference>
<evidence type="ECO:0000256" key="3">
    <source>
        <dbReference type="ARBA" id="ARBA00022448"/>
    </source>
</evidence>
<evidence type="ECO:0000256" key="6">
    <source>
        <dbReference type="ARBA" id="ARBA00023136"/>
    </source>
</evidence>